<dbReference type="InterPro" id="IPR049563">
    <property type="entry name" value="TXTP-like"/>
</dbReference>
<dbReference type="PANTHER" id="PTHR45788">
    <property type="entry name" value="SUCCINATE/FUMARATE MITOCHONDRIAL TRANSPORTER-RELATED"/>
    <property type="match status" value="1"/>
</dbReference>
<keyword evidence="5" id="KW-0677">Repeat</keyword>
<protein>
    <submittedName>
        <fullName evidence="12">Tricarboxylate transport protein</fullName>
    </submittedName>
</protein>
<comment type="similarity">
    <text evidence="2 11">Belongs to the mitochondrial carrier (TC 2.A.29) family.</text>
</comment>
<evidence type="ECO:0000256" key="8">
    <source>
        <dbReference type="ARBA" id="ARBA00023128"/>
    </source>
</evidence>
<dbReference type="Gene3D" id="1.50.40.10">
    <property type="entry name" value="Mitochondrial carrier domain"/>
    <property type="match status" value="1"/>
</dbReference>
<dbReference type="VEuPathDB" id="FungiDB:G647_10239"/>
<organism evidence="12 13">
    <name type="scientific">Cladophialophora carrionii</name>
    <dbReference type="NCBI Taxonomy" id="86049"/>
    <lineage>
        <taxon>Eukaryota</taxon>
        <taxon>Fungi</taxon>
        <taxon>Dikarya</taxon>
        <taxon>Ascomycota</taxon>
        <taxon>Pezizomycotina</taxon>
        <taxon>Eurotiomycetes</taxon>
        <taxon>Chaetothyriomycetidae</taxon>
        <taxon>Chaetothyriales</taxon>
        <taxon>Herpotrichiellaceae</taxon>
        <taxon>Cladophialophora</taxon>
    </lineage>
</organism>
<feature type="repeat" description="Solcar" evidence="10">
    <location>
        <begin position="28"/>
        <end position="113"/>
    </location>
</feature>
<dbReference type="PROSITE" id="PS50920">
    <property type="entry name" value="SOLCAR"/>
    <property type="match status" value="2"/>
</dbReference>
<dbReference type="SUPFAM" id="SSF103506">
    <property type="entry name" value="Mitochondrial carrier"/>
    <property type="match status" value="1"/>
</dbReference>
<evidence type="ECO:0000313" key="12">
    <source>
        <dbReference type="EMBL" id="OCT51765.1"/>
    </source>
</evidence>
<dbReference type="STRING" id="86049.A0A1C1CTE2"/>
<keyword evidence="13" id="KW-1185">Reference proteome</keyword>
<evidence type="ECO:0000256" key="2">
    <source>
        <dbReference type="ARBA" id="ARBA00006375"/>
    </source>
</evidence>
<dbReference type="InterPro" id="IPR018108">
    <property type="entry name" value="MCP_transmembrane"/>
</dbReference>
<evidence type="ECO:0000256" key="5">
    <source>
        <dbReference type="ARBA" id="ARBA00022737"/>
    </source>
</evidence>
<evidence type="ECO:0000256" key="4">
    <source>
        <dbReference type="ARBA" id="ARBA00022692"/>
    </source>
</evidence>
<keyword evidence="9 10" id="KW-0472">Membrane</keyword>
<evidence type="ECO:0000256" key="9">
    <source>
        <dbReference type="ARBA" id="ARBA00023136"/>
    </source>
</evidence>
<sequence>MTKAGVRFLSFDAIKNHFRDECGRVSGVGGVLAGLGAGLAESTFAVTPSERIKTALIDDAKNQRVLRNGLHAVQVIVRDKGPLGLYQGYLATTLKQTATSAVRMGSYNALREWRKKTTVPQNAATTFATGAVAGVITVYATQPFDTVKSRTQALAGQGPGEALRSVLRDSGVRGLWSGSTMRLGRLLLSGGIVFTVYEHVCGLLSGQMFQYQSRKGM</sequence>
<dbReference type="EMBL" id="LGRB01000009">
    <property type="protein sequence ID" value="OCT51765.1"/>
    <property type="molecule type" value="Genomic_DNA"/>
</dbReference>
<evidence type="ECO:0000256" key="3">
    <source>
        <dbReference type="ARBA" id="ARBA00022448"/>
    </source>
</evidence>
<evidence type="ECO:0000313" key="13">
    <source>
        <dbReference type="Proteomes" id="UP000094526"/>
    </source>
</evidence>
<evidence type="ECO:0000256" key="11">
    <source>
        <dbReference type="RuleBase" id="RU000488"/>
    </source>
</evidence>
<keyword evidence="7" id="KW-1133">Transmembrane helix</keyword>
<keyword evidence="3 11" id="KW-0813">Transport</keyword>
<dbReference type="Proteomes" id="UP000094526">
    <property type="component" value="Unassembled WGS sequence"/>
</dbReference>
<dbReference type="Pfam" id="PF00153">
    <property type="entry name" value="Mito_carr"/>
    <property type="match status" value="2"/>
</dbReference>
<dbReference type="PANTHER" id="PTHR45788:SF3">
    <property type="entry name" value="TRICARBOXYLATE TRANSPORT PROTEIN"/>
    <property type="match status" value="1"/>
</dbReference>
<reference evidence="13" key="1">
    <citation type="submission" date="2015-07" db="EMBL/GenBank/DDBJ databases">
        <authorList>
            <person name="Teixeira M.M."/>
            <person name="Souza R.C."/>
            <person name="Almeida L.G."/>
            <person name="Vicente V.A."/>
            <person name="de Hoog S."/>
            <person name="Bocca A.L."/>
            <person name="de Almeida S.R."/>
            <person name="Vasconcelos A.T."/>
            <person name="Felipe M.S."/>
        </authorList>
    </citation>
    <scope>NUCLEOTIDE SEQUENCE [LARGE SCALE GENOMIC DNA]</scope>
    <source>
        <strain evidence="13">KSF</strain>
    </source>
</reference>
<evidence type="ECO:0000256" key="7">
    <source>
        <dbReference type="ARBA" id="ARBA00022989"/>
    </source>
</evidence>
<name>A0A1C1CTE2_9EURO</name>
<dbReference type="VEuPathDB" id="FungiDB:CLCR_09107"/>
<dbReference type="OrthoDB" id="44467at2759"/>
<accession>A0A1C1CTE2</accession>
<proteinExistence type="inferred from homology"/>
<evidence type="ECO:0000256" key="6">
    <source>
        <dbReference type="ARBA" id="ARBA00022792"/>
    </source>
</evidence>
<keyword evidence="4 10" id="KW-0812">Transmembrane</keyword>
<evidence type="ECO:0000256" key="1">
    <source>
        <dbReference type="ARBA" id="ARBA00004225"/>
    </source>
</evidence>
<keyword evidence="8" id="KW-0496">Mitochondrion</keyword>
<dbReference type="GO" id="GO:0006843">
    <property type="term" value="P:mitochondrial citrate transmembrane transport"/>
    <property type="evidence" value="ECO:0007669"/>
    <property type="project" value="TreeGrafter"/>
</dbReference>
<dbReference type="GO" id="GO:0031966">
    <property type="term" value="C:mitochondrial membrane"/>
    <property type="evidence" value="ECO:0007669"/>
    <property type="project" value="UniProtKB-SubCell"/>
</dbReference>
<dbReference type="GO" id="GO:0071913">
    <property type="term" value="F:citrate secondary active transmembrane transporter activity"/>
    <property type="evidence" value="ECO:0007669"/>
    <property type="project" value="TreeGrafter"/>
</dbReference>
<comment type="subcellular location">
    <subcellularLocation>
        <location evidence="1">Mitochondrion membrane</location>
        <topology evidence="1">Multi-pass membrane protein</topology>
    </subcellularLocation>
</comment>
<gene>
    <name evidence="12" type="primary">CTP1</name>
    <name evidence="12" type="ORF">CLCR_09107</name>
</gene>
<keyword evidence="6" id="KW-0999">Mitochondrion inner membrane</keyword>
<dbReference type="InterPro" id="IPR023395">
    <property type="entry name" value="MCP_dom_sf"/>
</dbReference>
<feature type="repeat" description="Solcar" evidence="10">
    <location>
        <begin position="121"/>
        <end position="203"/>
    </location>
</feature>
<evidence type="ECO:0000256" key="10">
    <source>
        <dbReference type="PROSITE-ProRule" id="PRU00282"/>
    </source>
</evidence>
<dbReference type="AlphaFoldDB" id="A0A1C1CTE2"/>
<comment type="caution">
    <text evidence="12">The sequence shown here is derived from an EMBL/GenBank/DDBJ whole genome shotgun (WGS) entry which is preliminary data.</text>
</comment>